<dbReference type="EMBL" id="JBHSWI010000001">
    <property type="protein sequence ID" value="MFC6646226.1"/>
    <property type="molecule type" value="Genomic_DNA"/>
</dbReference>
<proteinExistence type="predicted"/>
<sequence length="152" mass="16291">MLELMNSNVADSPFIVPVAGCAMILGMAVASSWSEVRKRQIRSQERLTAIAHGVTLPPTEEELAIIHGKPTQSLVRRRANLRLAANILLAGSAGIALFFVVLAAILQVRPVLCGAAAALIPLAIGLGIWWDVRKQDEDFALSGLEKPTTTLE</sequence>
<organism evidence="2 3">
    <name type="scientific">Granulicella cerasi</name>
    <dbReference type="NCBI Taxonomy" id="741063"/>
    <lineage>
        <taxon>Bacteria</taxon>
        <taxon>Pseudomonadati</taxon>
        <taxon>Acidobacteriota</taxon>
        <taxon>Terriglobia</taxon>
        <taxon>Terriglobales</taxon>
        <taxon>Acidobacteriaceae</taxon>
        <taxon>Granulicella</taxon>
    </lineage>
</organism>
<dbReference type="Proteomes" id="UP001596391">
    <property type="component" value="Unassembled WGS sequence"/>
</dbReference>
<evidence type="ECO:0000313" key="2">
    <source>
        <dbReference type="EMBL" id="MFC6646226.1"/>
    </source>
</evidence>
<name>A0ABW1ZC17_9BACT</name>
<feature type="transmembrane region" description="Helical" evidence="1">
    <location>
        <begin position="14"/>
        <end position="33"/>
    </location>
</feature>
<accession>A0ABW1ZC17</accession>
<keyword evidence="1" id="KW-0812">Transmembrane</keyword>
<gene>
    <name evidence="2" type="ORF">ACFQBQ_11655</name>
</gene>
<keyword evidence="1" id="KW-0472">Membrane</keyword>
<evidence type="ECO:0000313" key="3">
    <source>
        <dbReference type="Proteomes" id="UP001596391"/>
    </source>
</evidence>
<reference evidence="3" key="1">
    <citation type="journal article" date="2019" name="Int. J. Syst. Evol. Microbiol.">
        <title>The Global Catalogue of Microorganisms (GCM) 10K type strain sequencing project: providing services to taxonomists for standard genome sequencing and annotation.</title>
        <authorList>
            <consortium name="The Broad Institute Genomics Platform"/>
            <consortium name="The Broad Institute Genome Sequencing Center for Infectious Disease"/>
            <person name="Wu L."/>
            <person name="Ma J."/>
        </authorList>
    </citation>
    <scope>NUCLEOTIDE SEQUENCE [LARGE SCALE GENOMIC DNA]</scope>
    <source>
        <strain evidence="3">CGMCC 1.16026</strain>
    </source>
</reference>
<feature type="transmembrane region" description="Helical" evidence="1">
    <location>
        <begin position="111"/>
        <end position="130"/>
    </location>
</feature>
<keyword evidence="3" id="KW-1185">Reference proteome</keyword>
<evidence type="ECO:0000256" key="1">
    <source>
        <dbReference type="SAM" id="Phobius"/>
    </source>
</evidence>
<feature type="transmembrane region" description="Helical" evidence="1">
    <location>
        <begin position="83"/>
        <end position="105"/>
    </location>
</feature>
<protein>
    <submittedName>
        <fullName evidence="2">Uncharacterized protein</fullName>
    </submittedName>
</protein>
<dbReference type="RefSeq" id="WP_263369918.1">
    <property type="nucleotide sequence ID" value="NZ_JAGSYD010000001.1"/>
</dbReference>
<keyword evidence="1" id="KW-1133">Transmembrane helix</keyword>
<comment type="caution">
    <text evidence="2">The sequence shown here is derived from an EMBL/GenBank/DDBJ whole genome shotgun (WGS) entry which is preliminary data.</text>
</comment>